<dbReference type="Proteomes" id="UP000006316">
    <property type="component" value="Unassembled WGS sequence"/>
</dbReference>
<evidence type="ECO:0000256" key="2">
    <source>
        <dbReference type="ARBA" id="ARBA00007400"/>
    </source>
</evidence>
<evidence type="ECO:0000259" key="4">
    <source>
        <dbReference type="Pfam" id="PF01757"/>
    </source>
</evidence>
<keyword evidence="5" id="KW-0012">Acyltransferase</keyword>
<dbReference type="PANTHER" id="PTHR23028">
    <property type="entry name" value="ACETYLTRANSFERASE"/>
    <property type="match status" value="1"/>
</dbReference>
<dbReference type="AlphaFoldDB" id="K6CJK4"/>
<dbReference type="PATRIC" id="fig|1117379.3.peg.349"/>
<dbReference type="EMBL" id="AJLS01000009">
    <property type="protein sequence ID" value="EKN71350.1"/>
    <property type="molecule type" value="Genomic_DNA"/>
</dbReference>
<feature type="transmembrane region" description="Helical" evidence="3">
    <location>
        <begin position="312"/>
        <end position="328"/>
    </location>
</feature>
<feature type="transmembrane region" description="Helical" evidence="3">
    <location>
        <begin position="164"/>
        <end position="182"/>
    </location>
</feature>
<name>K6CJK4_9BACI</name>
<dbReference type="STRING" id="1117379.BABA_01670"/>
<gene>
    <name evidence="5" type="ORF">BABA_01670</name>
</gene>
<evidence type="ECO:0000313" key="6">
    <source>
        <dbReference type="Proteomes" id="UP000006316"/>
    </source>
</evidence>
<keyword evidence="3" id="KW-1133">Transmembrane helix</keyword>
<comment type="subcellular location">
    <subcellularLocation>
        <location evidence="1">Membrane</location>
    </subcellularLocation>
</comment>
<dbReference type="InterPro" id="IPR050879">
    <property type="entry name" value="Acyltransferase_3"/>
</dbReference>
<keyword evidence="5" id="KW-0808">Transferase</keyword>
<dbReference type="eggNOG" id="COG1835">
    <property type="taxonomic scope" value="Bacteria"/>
</dbReference>
<dbReference type="PANTHER" id="PTHR23028:SF53">
    <property type="entry name" value="ACYL_TRANSF_3 DOMAIN-CONTAINING PROTEIN"/>
    <property type="match status" value="1"/>
</dbReference>
<feature type="transmembrane region" description="Helical" evidence="3">
    <location>
        <begin position="94"/>
        <end position="114"/>
    </location>
</feature>
<dbReference type="GO" id="GO:0016020">
    <property type="term" value="C:membrane"/>
    <property type="evidence" value="ECO:0007669"/>
    <property type="project" value="TreeGrafter"/>
</dbReference>
<keyword evidence="3" id="KW-0472">Membrane</keyword>
<feature type="transmembrane region" description="Helical" evidence="3">
    <location>
        <begin position="57"/>
        <end position="74"/>
    </location>
</feature>
<sequence>MLSGKNIDQCISSRRNNLDIIRFFAATLVLFSHSFPLTTGNNGSEPFAVFTNGQMTFGELAVSIFFMISGFLITQSFDRSKDPVYYFKARILRIFPGLIVCVLLAVFILGPILTELNVFDYFKNRETYDYFKTITLYWLQFDLPGVFLTNVWPGAVNGSLWTLWFEFFFYIVVALLGITKLLDKKVVLFSFILCTGIYYLGRGGFYTDLYRYFSAGMVFYLYRKQITQNGWLAISSLIILAITVKYGYFDYSMPIFGTYLIFYLGFETRLGLHNFGKYGDFSYGIYIYAFPIQQIMVHIFNNKLTPLENFSLSFPFTLLCAIGSWYLVEKKALKYKNSSNKRKAVMGNQLNA</sequence>
<keyword evidence="3" id="KW-0812">Transmembrane</keyword>
<feature type="transmembrane region" description="Helical" evidence="3">
    <location>
        <begin position="255"/>
        <end position="272"/>
    </location>
</feature>
<keyword evidence="6" id="KW-1185">Reference proteome</keyword>
<evidence type="ECO:0000256" key="1">
    <source>
        <dbReference type="ARBA" id="ARBA00004370"/>
    </source>
</evidence>
<organism evidence="5 6">
    <name type="scientific">Neobacillus bataviensis LMG 21833</name>
    <dbReference type="NCBI Taxonomy" id="1117379"/>
    <lineage>
        <taxon>Bacteria</taxon>
        <taxon>Bacillati</taxon>
        <taxon>Bacillota</taxon>
        <taxon>Bacilli</taxon>
        <taxon>Bacillales</taxon>
        <taxon>Bacillaceae</taxon>
        <taxon>Neobacillus</taxon>
    </lineage>
</organism>
<accession>K6CJK4</accession>
<dbReference type="OrthoDB" id="9796461at2"/>
<protein>
    <submittedName>
        <fullName evidence="5">Acyltransferase family protein</fullName>
    </submittedName>
</protein>
<dbReference type="GO" id="GO:0000271">
    <property type="term" value="P:polysaccharide biosynthetic process"/>
    <property type="evidence" value="ECO:0007669"/>
    <property type="project" value="TreeGrafter"/>
</dbReference>
<comment type="caution">
    <text evidence="5">The sequence shown here is derived from an EMBL/GenBank/DDBJ whole genome shotgun (WGS) entry which is preliminary data.</text>
</comment>
<feature type="transmembrane region" description="Helical" evidence="3">
    <location>
        <begin position="230"/>
        <end position="249"/>
    </location>
</feature>
<feature type="transmembrane region" description="Helical" evidence="3">
    <location>
        <begin position="20"/>
        <end position="37"/>
    </location>
</feature>
<comment type="similarity">
    <text evidence="2">Belongs to the acyltransferase 3 family.</text>
</comment>
<evidence type="ECO:0000313" key="5">
    <source>
        <dbReference type="EMBL" id="EKN71350.1"/>
    </source>
</evidence>
<dbReference type="InterPro" id="IPR002656">
    <property type="entry name" value="Acyl_transf_3_dom"/>
</dbReference>
<feature type="transmembrane region" description="Helical" evidence="3">
    <location>
        <begin position="188"/>
        <end position="209"/>
    </location>
</feature>
<reference evidence="5 6" key="1">
    <citation type="journal article" date="2012" name="Front. Microbiol.">
        <title>Redundancy and modularity in membrane-associated dissimilatory nitrate reduction in Bacillus.</title>
        <authorList>
            <person name="Heylen K."/>
            <person name="Keltjens J."/>
        </authorList>
    </citation>
    <scope>NUCLEOTIDE SEQUENCE [LARGE SCALE GENOMIC DNA]</scope>
    <source>
        <strain evidence="6">LMG 21833T</strain>
    </source>
</reference>
<evidence type="ECO:0000256" key="3">
    <source>
        <dbReference type="SAM" id="Phobius"/>
    </source>
</evidence>
<proteinExistence type="inferred from homology"/>
<dbReference type="Pfam" id="PF01757">
    <property type="entry name" value="Acyl_transf_3"/>
    <property type="match status" value="1"/>
</dbReference>
<dbReference type="GO" id="GO:0016747">
    <property type="term" value="F:acyltransferase activity, transferring groups other than amino-acyl groups"/>
    <property type="evidence" value="ECO:0007669"/>
    <property type="project" value="InterPro"/>
</dbReference>
<feature type="domain" description="Acyltransferase 3" evidence="4">
    <location>
        <begin position="16"/>
        <end position="325"/>
    </location>
</feature>
<dbReference type="RefSeq" id="WP_007083377.1">
    <property type="nucleotide sequence ID" value="NZ_AJLS01000009.1"/>
</dbReference>